<gene>
    <name evidence="5" type="ORF">QUF89_18330</name>
</gene>
<dbReference type="Proteomes" id="UP001234602">
    <property type="component" value="Unassembled WGS sequence"/>
</dbReference>
<dbReference type="InterPro" id="IPR008628">
    <property type="entry name" value="GPP34-like"/>
</dbReference>
<dbReference type="KEGG" id="bsj:UP17_09585"/>
<sequence>MKDMEISQKYLLLALNDKGSVAAIGSMRVRAFMVASGILELTAEDIVSFSENQVTLKQDLPSNKGYLGLIYNMISEDNSISLKKLARGIVTKRNLFKELFNAVGDSLVELDLVSKTNAGILGRSNHFIPSEGAKKLIVEQIRAELLEEGPVSTDTVVLSSLLIGSRMLKNYFSKFEEEDLNDKLSMLRNDTANKEIFAMLDALSHTITTIIASASAGS</sequence>
<evidence type="ECO:0000313" key="5">
    <source>
        <dbReference type="EMBL" id="MDM5454094.1"/>
    </source>
</evidence>
<dbReference type="InterPro" id="IPR038261">
    <property type="entry name" value="GPP34-like_sf"/>
</dbReference>
<dbReference type="Pfam" id="PF05719">
    <property type="entry name" value="GPP34"/>
    <property type="match status" value="1"/>
</dbReference>
<evidence type="ECO:0000256" key="4">
    <source>
        <dbReference type="ARBA" id="ARBA00023136"/>
    </source>
</evidence>
<dbReference type="GO" id="GO:0005737">
    <property type="term" value="C:cytoplasm"/>
    <property type="evidence" value="ECO:0007669"/>
    <property type="project" value="UniProtKB-ARBA"/>
</dbReference>
<evidence type="ECO:0000256" key="2">
    <source>
        <dbReference type="ARBA" id="ARBA00023034"/>
    </source>
</evidence>
<proteinExistence type="predicted"/>
<accession>A0AAW7II86</accession>
<dbReference type="Gene3D" id="1.10.3630.10">
    <property type="entry name" value="yeast vps74-n-term truncation variant domain like"/>
    <property type="match status" value="1"/>
</dbReference>
<evidence type="ECO:0000256" key="3">
    <source>
        <dbReference type="ARBA" id="ARBA00023121"/>
    </source>
</evidence>
<evidence type="ECO:0000256" key="1">
    <source>
        <dbReference type="ARBA" id="ARBA00004255"/>
    </source>
</evidence>
<keyword evidence="2" id="KW-0333">Golgi apparatus</keyword>
<comment type="caution">
    <text evidence="5">The sequence shown here is derived from an EMBL/GenBank/DDBJ whole genome shotgun (WGS) entry which is preliminary data.</text>
</comment>
<evidence type="ECO:0000313" key="6">
    <source>
        <dbReference type="Proteomes" id="UP001234602"/>
    </source>
</evidence>
<protein>
    <submittedName>
        <fullName evidence="5">GPP34 family phosphoprotein</fullName>
    </submittedName>
</protein>
<reference evidence="5" key="1">
    <citation type="submission" date="2023-06" db="EMBL/GenBank/DDBJ databases">
        <title>Comparative genomics of Bacillaceae isolates and their secondary metabolite potential.</title>
        <authorList>
            <person name="Song L."/>
            <person name="Nielsen L.J."/>
            <person name="Mohite O."/>
            <person name="Xu X."/>
            <person name="Weber T."/>
            <person name="Kovacs A.T."/>
        </authorList>
    </citation>
    <scope>NUCLEOTIDE SEQUENCE</scope>
    <source>
        <strain evidence="5">D8_B_37</strain>
    </source>
</reference>
<dbReference type="AlphaFoldDB" id="A0AAW7II86"/>
<name>A0AAW7II86_9BACI</name>
<dbReference type="GO" id="GO:0012505">
    <property type="term" value="C:endomembrane system"/>
    <property type="evidence" value="ECO:0007669"/>
    <property type="project" value="UniProtKB-ARBA"/>
</dbReference>
<organism evidence="5 6">
    <name type="scientific">Peribacillus simplex</name>
    <dbReference type="NCBI Taxonomy" id="1478"/>
    <lineage>
        <taxon>Bacteria</taxon>
        <taxon>Bacillati</taxon>
        <taxon>Bacillota</taxon>
        <taxon>Bacilli</taxon>
        <taxon>Bacillales</taxon>
        <taxon>Bacillaceae</taxon>
        <taxon>Peribacillus</taxon>
    </lineage>
</organism>
<dbReference type="GO" id="GO:0070273">
    <property type="term" value="F:phosphatidylinositol-4-phosphate binding"/>
    <property type="evidence" value="ECO:0007669"/>
    <property type="project" value="InterPro"/>
</dbReference>
<keyword evidence="4" id="KW-0472">Membrane</keyword>
<keyword evidence="3" id="KW-0446">Lipid-binding</keyword>
<dbReference type="EMBL" id="JAUCEY010000008">
    <property type="protein sequence ID" value="MDM5454094.1"/>
    <property type="molecule type" value="Genomic_DNA"/>
</dbReference>
<dbReference type="RefSeq" id="WP_061462795.1">
    <property type="nucleotide sequence ID" value="NZ_CP011008.1"/>
</dbReference>
<comment type="subcellular location">
    <subcellularLocation>
        <location evidence="1">Golgi apparatus membrane</location>
        <topology evidence="1">Peripheral membrane protein</topology>
        <orientation evidence="1">Cytoplasmic side</orientation>
    </subcellularLocation>
</comment>